<comment type="caution">
    <text evidence="1">The sequence shown here is derived from an EMBL/GenBank/DDBJ whole genome shotgun (WGS) entry which is preliminary data.</text>
</comment>
<evidence type="ECO:0000313" key="1">
    <source>
        <dbReference type="EMBL" id="SAL11817.1"/>
    </source>
</evidence>
<accession>A0A158EW97</accession>
<dbReference type="AlphaFoldDB" id="A0A158EW97"/>
<reference evidence="1" key="1">
    <citation type="submission" date="2016-01" db="EMBL/GenBank/DDBJ databases">
        <authorList>
            <person name="Peeters C."/>
        </authorList>
    </citation>
    <scope>NUCLEOTIDE SEQUENCE [LARGE SCALE GENOMIC DNA]</scope>
    <source>
        <strain evidence="1">LMG 22940</strain>
    </source>
</reference>
<organism evidence="1 2">
    <name type="scientific">Caballeronia choica</name>
    <dbReference type="NCBI Taxonomy" id="326476"/>
    <lineage>
        <taxon>Bacteria</taxon>
        <taxon>Pseudomonadati</taxon>
        <taxon>Pseudomonadota</taxon>
        <taxon>Betaproteobacteria</taxon>
        <taxon>Burkholderiales</taxon>
        <taxon>Burkholderiaceae</taxon>
        <taxon>Caballeronia</taxon>
    </lineage>
</organism>
<protein>
    <submittedName>
        <fullName evidence="1">Uncharacterized protein</fullName>
    </submittedName>
</protein>
<dbReference type="EMBL" id="FCON02000001">
    <property type="protein sequence ID" value="SAL11817.1"/>
    <property type="molecule type" value="Genomic_DNA"/>
</dbReference>
<name>A0A158EW97_9BURK</name>
<sequence length="89" mass="9471">MKLNVEQFEVPRCVARRIGEVAGGQATHMAHATECSADFAAVDAYLGETGRLARLGARVAAVKSRAIAPKSDEPNDGVSVRVNSYLDAR</sequence>
<gene>
    <name evidence="1" type="ORF">AWB68_00052</name>
</gene>
<keyword evidence="2" id="KW-1185">Reference proteome</keyword>
<proteinExistence type="predicted"/>
<dbReference type="Proteomes" id="UP000054770">
    <property type="component" value="Unassembled WGS sequence"/>
</dbReference>
<evidence type="ECO:0000313" key="2">
    <source>
        <dbReference type="Proteomes" id="UP000054770"/>
    </source>
</evidence>